<dbReference type="GO" id="GO:1990904">
    <property type="term" value="C:ribonucleoprotein complex"/>
    <property type="evidence" value="ECO:0007669"/>
    <property type="project" value="UniProtKB-KW"/>
</dbReference>
<comment type="similarity">
    <text evidence="1">Belongs to the universal ribosomal protein uS10 family.</text>
</comment>
<dbReference type="InterPro" id="IPR001848">
    <property type="entry name" value="Ribosomal_uS10"/>
</dbReference>
<accession>A0A068J4A9</accession>
<evidence type="ECO:0000256" key="2">
    <source>
        <dbReference type="ARBA" id="ARBA00022980"/>
    </source>
</evidence>
<dbReference type="GO" id="GO:0003735">
    <property type="term" value="F:structural constituent of ribosome"/>
    <property type="evidence" value="ECO:0007669"/>
    <property type="project" value="InterPro"/>
</dbReference>
<organism evidence="5">
    <name type="scientific">Karlodinium veneficum</name>
    <name type="common">Dinoflagellate</name>
    <name type="synonym">Karlodinium micrum</name>
    <dbReference type="NCBI Taxonomy" id="407301"/>
    <lineage>
        <taxon>Eukaryota</taxon>
        <taxon>Sar</taxon>
        <taxon>Alveolata</taxon>
        <taxon>Dinophyceae</taxon>
        <taxon>Gymnodiniales</taxon>
        <taxon>Kareniaceae</taxon>
        <taxon>Karlodinium</taxon>
    </lineage>
</organism>
<evidence type="ECO:0000256" key="3">
    <source>
        <dbReference type="ARBA" id="ARBA00023274"/>
    </source>
</evidence>
<evidence type="ECO:0000256" key="1">
    <source>
        <dbReference type="ARBA" id="ARBA00007102"/>
    </source>
</evidence>
<gene>
    <name evidence="5" type="primary">rps10</name>
</gene>
<feature type="domain" description="Small ribosomal subunit protein uS10" evidence="4">
    <location>
        <begin position="2"/>
        <end position="86"/>
    </location>
</feature>
<feature type="non-terminal residue" evidence="5">
    <location>
        <position position="1"/>
    </location>
</feature>
<dbReference type="Gene3D" id="3.30.70.600">
    <property type="entry name" value="Ribosomal protein S10 domain"/>
    <property type="match status" value="1"/>
</dbReference>
<proteinExistence type="evidence at transcript level"/>
<dbReference type="SMART" id="SM01403">
    <property type="entry name" value="Ribosomal_S10"/>
    <property type="match status" value="1"/>
</dbReference>
<evidence type="ECO:0000259" key="4">
    <source>
        <dbReference type="SMART" id="SM01403"/>
    </source>
</evidence>
<dbReference type="EMBL" id="KM062164">
    <property type="protein sequence ID" value="AIE11936.1"/>
    <property type="molecule type" value="mRNA"/>
</dbReference>
<keyword evidence="3" id="KW-0687">Ribonucleoprotein</keyword>
<dbReference type="InterPro" id="IPR027486">
    <property type="entry name" value="Ribosomal_uS10_dom"/>
</dbReference>
<dbReference type="InterPro" id="IPR036838">
    <property type="entry name" value="Ribosomal_uS10_dom_sf"/>
</dbReference>
<keyword evidence="5" id="KW-0150">Chloroplast</keyword>
<name>A0A068J4A9_KARVE</name>
<evidence type="ECO:0000313" key="5">
    <source>
        <dbReference type="EMBL" id="AIE11936.1"/>
    </source>
</evidence>
<dbReference type="GO" id="GO:0005840">
    <property type="term" value="C:ribosome"/>
    <property type="evidence" value="ECO:0007669"/>
    <property type="project" value="UniProtKB-KW"/>
</dbReference>
<dbReference type="GO" id="GO:0006412">
    <property type="term" value="P:translation"/>
    <property type="evidence" value="ECO:0007669"/>
    <property type="project" value="InterPro"/>
</dbReference>
<geneLocation type="chloroplast" evidence="5"/>
<dbReference type="AlphaFoldDB" id="A0A068J4A9"/>
<reference evidence="5" key="1">
    <citation type="journal article" date="2014" name="Mol. Biol. Evol.">
        <title>Genome-wide transcript profiling reveals the coevolution of plastid gene sequences and transcript processing pathways in the fucoxanthin dinoflagellate Karlodinium veneficum.</title>
        <authorList>
            <person name="Richardson E."/>
            <person name="Dorrell R.G."/>
            <person name="Howe C.J."/>
        </authorList>
    </citation>
    <scope>NUCLEOTIDE SEQUENCE</scope>
    <source>
        <strain evidence="5">UIO297</strain>
    </source>
</reference>
<keyword evidence="5" id="KW-0934">Plastid</keyword>
<protein>
    <submittedName>
        <fullName evidence="5">Ribosomal protein S10</fullName>
    </submittedName>
</protein>
<dbReference type="PRINTS" id="PR00971">
    <property type="entry name" value="RIBOSOMALS10"/>
</dbReference>
<keyword evidence="2 5" id="KW-0689">Ribosomal protein</keyword>
<dbReference type="PANTHER" id="PTHR11700">
    <property type="entry name" value="30S RIBOSOMAL PROTEIN S10 FAMILY MEMBER"/>
    <property type="match status" value="1"/>
</dbReference>
<sequence length="125" mass="14915">HEKLTQTNDTNSYAIQTIIDQFGEASLPTKIRRYCVLTSPHVDSDAREHFEIRVHKSIIDTFDPPDCFFPIFKKIIFPPGVDIQVRHQVISREETRNHRYDKKSKKTRIKRERKGRLRLSKFFFI</sequence>
<dbReference type="Pfam" id="PF00338">
    <property type="entry name" value="Ribosomal_S10"/>
    <property type="match status" value="1"/>
</dbReference>
<dbReference type="SUPFAM" id="SSF54999">
    <property type="entry name" value="Ribosomal protein S10"/>
    <property type="match status" value="1"/>
</dbReference>